<name>A0A5A7PDV7_STRAF</name>
<evidence type="ECO:0000313" key="3">
    <source>
        <dbReference type="Proteomes" id="UP000325081"/>
    </source>
</evidence>
<dbReference type="Proteomes" id="UP000325081">
    <property type="component" value="Unassembled WGS sequence"/>
</dbReference>
<evidence type="ECO:0000256" key="1">
    <source>
        <dbReference type="SAM" id="SignalP"/>
    </source>
</evidence>
<protein>
    <submittedName>
        <fullName evidence="2">Peptidase S41 family protein</fullName>
    </submittedName>
</protein>
<feature type="signal peptide" evidence="1">
    <location>
        <begin position="1"/>
        <end position="17"/>
    </location>
</feature>
<keyword evidence="1" id="KW-0732">Signal</keyword>
<organism evidence="2 3">
    <name type="scientific">Striga asiatica</name>
    <name type="common">Asiatic witchweed</name>
    <name type="synonym">Buchnera asiatica</name>
    <dbReference type="NCBI Taxonomy" id="4170"/>
    <lineage>
        <taxon>Eukaryota</taxon>
        <taxon>Viridiplantae</taxon>
        <taxon>Streptophyta</taxon>
        <taxon>Embryophyta</taxon>
        <taxon>Tracheophyta</taxon>
        <taxon>Spermatophyta</taxon>
        <taxon>Magnoliopsida</taxon>
        <taxon>eudicotyledons</taxon>
        <taxon>Gunneridae</taxon>
        <taxon>Pentapetalae</taxon>
        <taxon>asterids</taxon>
        <taxon>lamiids</taxon>
        <taxon>Lamiales</taxon>
        <taxon>Orobanchaceae</taxon>
        <taxon>Buchnereae</taxon>
        <taxon>Striga</taxon>
    </lineage>
</organism>
<sequence length="274" mass="30534">MMKSNSIGPLLFSAVAAVGLSGVHHRGFIPPTASLHVSLGPTSPVYLLQRLLHGGALPLQLLHARLHRVHVHPQHLIQPRRRPPRRVPARRPHRRLLVLPSAVAGLFPAVTRPVGGEESSGNGVTELELLEKQHLHHRPQRQPLILSGINIDGPIEPVVEQSGVIRQCYRQIVKLFRLQVGIGGNFRQVAVDQFPDEHQPRGSNSDAFIILALRSNRGGSLPQSFEKKPQNPLHAVHIVQRLVQIRVARDKQIVQRRMLQLQADLLLQRQPATI</sequence>
<keyword evidence="3" id="KW-1185">Reference proteome</keyword>
<evidence type="ECO:0000313" key="2">
    <source>
        <dbReference type="EMBL" id="GER30814.1"/>
    </source>
</evidence>
<comment type="caution">
    <text evidence="2">The sequence shown here is derived from an EMBL/GenBank/DDBJ whole genome shotgun (WGS) entry which is preliminary data.</text>
</comment>
<dbReference type="EMBL" id="BKCP01004405">
    <property type="protein sequence ID" value="GER30814.1"/>
    <property type="molecule type" value="Genomic_DNA"/>
</dbReference>
<accession>A0A5A7PDV7</accession>
<dbReference type="OrthoDB" id="624345at2759"/>
<reference evidence="3" key="1">
    <citation type="journal article" date="2019" name="Curr. Biol.">
        <title>Genome Sequence of Striga asiatica Provides Insight into the Evolution of Plant Parasitism.</title>
        <authorList>
            <person name="Yoshida S."/>
            <person name="Kim S."/>
            <person name="Wafula E.K."/>
            <person name="Tanskanen J."/>
            <person name="Kim Y.M."/>
            <person name="Honaas L."/>
            <person name="Yang Z."/>
            <person name="Spallek T."/>
            <person name="Conn C.E."/>
            <person name="Ichihashi Y."/>
            <person name="Cheong K."/>
            <person name="Cui S."/>
            <person name="Der J.P."/>
            <person name="Gundlach H."/>
            <person name="Jiao Y."/>
            <person name="Hori C."/>
            <person name="Ishida J.K."/>
            <person name="Kasahara H."/>
            <person name="Kiba T."/>
            <person name="Kim M.S."/>
            <person name="Koo N."/>
            <person name="Laohavisit A."/>
            <person name="Lee Y.H."/>
            <person name="Lumba S."/>
            <person name="McCourt P."/>
            <person name="Mortimer J.C."/>
            <person name="Mutuku J.M."/>
            <person name="Nomura T."/>
            <person name="Sasaki-Sekimoto Y."/>
            <person name="Seto Y."/>
            <person name="Wang Y."/>
            <person name="Wakatake T."/>
            <person name="Sakakibara H."/>
            <person name="Demura T."/>
            <person name="Yamaguchi S."/>
            <person name="Yoneyama K."/>
            <person name="Manabe R.I."/>
            <person name="Nelson D.C."/>
            <person name="Schulman A.H."/>
            <person name="Timko M.P."/>
            <person name="dePamphilis C.W."/>
            <person name="Choi D."/>
            <person name="Shirasu K."/>
        </authorList>
    </citation>
    <scope>NUCLEOTIDE SEQUENCE [LARGE SCALE GENOMIC DNA]</scope>
    <source>
        <strain evidence="3">cv. UVA1</strain>
    </source>
</reference>
<dbReference type="AlphaFoldDB" id="A0A5A7PDV7"/>
<feature type="chain" id="PRO_5022711017" evidence="1">
    <location>
        <begin position="18"/>
        <end position="274"/>
    </location>
</feature>
<proteinExistence type="predicted"/>
<gene>
    <name evidence="2" type="ORF">STAS_06782</name>
</gene>